<dbReference type="InterPro" id="IPR036265">
    <property type="entry name" value="HIT-like_sf"/>
</dbReference>
<protein>
    <submittedName>
        <fullName evidence="6">Histidine triad protein</fullName>
    </submittedName>
</protein>
<name>A0A2C7ANL0_9ACTN</name>
<evidence type="ECO:0000259" key="5">
    <source>
        <dbReference type="PROSITE" id="PS51084"/>
    </source>
</evidence>
<dbReference type="PROSITE" id="PS51084">
    <property type="entry name" value="HIT_2"/>
    <property type="match status" value="1"/>
</dbReference>
<evidence type="ECO:0000256" key="2">
    <source>
        <dbReference type="PIRSR" id="PIRSR601310-3"/>
    </source>
</evidence>
<organism evidence="6">
    <name type="scientific">Propionibacterium freudenreichii</name>
    <dbReference type="NCBI Taxonomy" id="1744"/>
    <lineage>
        <taxon>Bacteria</taxon>
        <taxon>Bacillati</taxon>
        <taxon>Actinomycetota</taxon>
        <taxon>Actinomycetes</taxon>
        <taxon>Propionibacteriales</taxon>
        <taxon>Propionibacteriaceae</taxon>
        <taxon>Propionibacterium</taxon>
    </lineage>
</organism>
<dbReference type="AlphaFoldDB" id="A0A2C7ANL0"/>
<dbReference type="SUPFAM" id="SSF54197">
    <property type="entry name" value="HIT-like"/>
    <property type="match status" value="1"/>
</dbReference>
<dbReference type="GO" id="GO:0009117">
    <property type="term" value="P:nucleotide metabolic process"/>
    <property type="evidence" value="ECO:0007669"/>
    <property type="project" value="TreeGrafter"/>
</dbReference>
<feature type="active site" description="Tele-AMP-histidine intermediate" evidence="1">
    <location>
        <position position="123"/>
    </location>
</feature>
<dbReference type="PROSITE" id="PS00892">
    <property type="entry name" value="HIT_1"/>
    <property type="match status" value="1"/>
</dbReference>
<dbReference type="PANTHER" id="PTHR46648:SF1">
    <property type="entry name" value="ADENOSINE 5'-MONOPHOSPHORAMIDASE HNT1"/>
    <property type="match status" value="1"/>
</dbReference>
<evidence type="ECO:0000256" key="1">
    <source>
        <dbReference type="PIRSR" id="PIRSR601310-1"/>
    </source>
</evidence>
<dbReference type="InterPro" id="IPR011146">
    <property type="entry name" value="HIT-like"/>
</dbReference>
<feature type="domain" description="HIT" evidence="5">
    <location>
        <begin position="34"/>
        <end position="137"/>
    </location>
</feature>
<dbReference type="InterPro" id="IPR001310">
    <property type="entry name" value="Histidine_triad_HIT"/>
</dbReference>
<accession>A0A2C7ANL0</accession>
<dbReference type="PANTHER" id="PTHR46648">
    <property type="entry name" value="HIT FAMILY PROTEIN 1"/>
    <property type="match status" value="1"/>
</dbReference>
<dbReference type="InterPro" id="IPR019808">
    <property type="entry name" value="Histidine_triad_CS"/>
</dbReference>
<feature type="short sequence motif" description="Histidine triad motif" evidence="2 3">
    <location>
        <begin position="121"/>
        <end position="125"/>
    </location>
</feature>
<reference evidence="6" key="1">
    <citation type="submission" date="2016-05" db="EMBL/GenBank/DDBJ databases">
        <authorList>
            <person name="Lavstsen T."/>
            <person name="Jespersen J.S."/>
        </authorList>
    </citation>
    <scope>NUCLEOTIDE SEQUENCE</scope>
    <source>
        <strain evidence="6">PFRJS10</strain>
    </source>
</reference>
<dbReference type="Gene3D" id="3.30.428.10">
    <property type="entry name" value="HIT-like"/>
    <property type="match status" value="1"/>
</dbReference>
<dbReference type="GO" id="GO:0003824">
    <property type="term" value="F:catalytic activity"/>
    <property type="evidence" value="ECO:0007669"/>
    <property type="project" value="InterPro"/>
</dbReference>
<sequence>MCRLMASERPETASGWGRAPQVGPTCHDEAMSTLFTKIINGDIPGRFAWADDTCVVFATIAPITDGHMLVVPRAEVPKFTAADDALLDHLMNVAKVIGQACEQAFDSPRAALLIGGFEIEHLHMHVLPAWGEAELSFSNARDDVPGDELDAATERVRAALRDLGFGAHVPPAMDSAALA</sequence>
<feature type="compositionally biased region" description="Basic and acidic residues" evidence="4">
    <location>
        <begin position="1"/>
        <end position="11"/>
    </location>
</feature>
<evidence type="ECO:0000256" key="3">
    <source>
        <dbReference type="PROSITE-ProRule" id="PRU00464"/>
    </source>
</evidence>
<dbReference type="EMBL" id="LT576035">
    <property type="protein sequence ID" value="SBN37856.1"/>
    <property type="molecule type" value="Genomic_DNA"/>
</dbReference>
<evidence type="ECO:0000256" key="4">
    <source>
        <dbReference type="SAM" id="MobiDB-lite"/>
    </source>
</evidence>
<evidence type="ECO:0000313" key="6">
    <source>
        <dbReference type="EMBL" id="SBN37856.1"/>
    </source>
</evidence>
<feature type="region of interest" description="Disordered" evidence="4">
    <location>
        <begin position="1"/>
        <end position="22"/>
    </location>
</feature>
<gene>
    <name evidence="6" type="ORF">PFR_JS10_213</name>
</gene>
<proteinExistence type="predicted"/>
<dbReference type="PRINTS" id="PR00332">
    <property type="entry name" value="HISTRIAD"/>
</dbReference>
<dbReference type="Pfam" id="PF01230">
    <property type="entry name" value="HIT"/>
    <property type="match status" value="1"/>
</dbReference>